<gene>
    <name evidence="1" type="ORF">C4A77_25885</name>
</gene>
<evidence type="ECO:0000313" key="1">
    <source>
        <dbReference type="EMBL" id="PPA89473.1"/>
    </source>
</evidence>
<protein>
    <submittedName>
        <fullName evidence="1">Uncharacterized protein</fullName>
    </submittedName>
</protein>
<dbReference type="EMBL" id="PRKQ01000093">
    <property type="protein sequence ID" value="PPA89473.1"/>
    <property type="molecule type" value="Genomic_DNA"/>
</dbReference>
<reference evidence="1 2" key="1">
    <citation type="submission" date="2018-02" db="EMBL/GenBank/DDBJ databases">
        <title>Comparative analysis of genomes of three Brevibacillus laterosporus strains producers of potent antimicrobials isolated from silage.</title>
        <authorList>
            <person name="Kojic M."/>
            <person name="Miljkovic M."/>
            <person name="Studholme D."/>
            <person name="Filipic B."/>
        </authorList>
    </citation>
    <scope>NUCLEOTIDE SEQUENCE [LARGE SCALE GENOMIC DNA]</scope>
    <source>
        <strain evidence="1 2">BGSP11</strain>
    </source>
</reference>
<evidence type="ECO:0000313" key="2">
    <source>
        <dbReference type="Proteomes" id="UP000239759"/>
    </source>
</evidence>
<dbReference type="AlphaFoldDB" id="A0AAP8Q842"/>
<sequence length="69" mass="7744">MILSGRPEPQPSVVGINQAVTAYFETSNWIFDVYVKEAAEPYYVISTDEGTYKVVLSEDKTKVIKAVKE</sequence>
<proteinExistence type="predicted"/>
<comment type="caution">
    <text evidence="1">The sequence shown here is derived from an EMBL/GenBank/DDBJ whole genome shotgun (WGS) entry which is preliminary data.</text>
</comment>
<dbReference type="Proteomes" id="UP000239759">
    <property type="component" value="Unassembled WGS sequence"/>
</dbReference>
<organism evidence="1 2">
    <name type="scientific">Brevibacillus laterosporus</name>
    <name type="common">Bacillus laterosporus</name>
    <dbReference type="NCBI Taxonomy" id="1465"/>
    <lineage>
        <taxon>Bacteria</taxon>
        <taxon>Bacillati</taxon>
        <taxon>Bacillota</taxon>
        <taxon>Bacilli</taxon>
        <taxon>Bacillales</taxon>
        <taxon>Paenibacillaceae</taxon>
        <taxon>Brevibacillus</taxon>
    </lineage>
</organism>
<accession>A0AAP8Q842</accession>
<name>A0AAP8Q842_BRELA</name>